<comment type="caution">
    <text evidence="2">The sequence shown here is derived from an EMBL/GenBank/DDBJ whole genome shotgun (WGS) entry which is preliminary data.</text>
</comment>
<evidence type="ECO:0000259" key="1">
    <source>
        <dbReference type="Pfam" id="PF20008"/>
    </source>
</evidence>
<organism evidence="2 3">
    <name type="scientific">Paracraurococcus lichenis</name>
    <dbReference type="NCBI Taxonomy" id="3064888"/>
    <lineage>
        <taxon>Bacteria</taxon>
        <taxon>Pseudomonadati</taxon>
        <taxon>Pseudomonadota</taxon>
        <taxon>Alphaproteobacteria</taxon>
        <taxon>Acetobacterales</taxon>
        <taxon>Roseomonadaceae</taxon>
        <taxon>Paracraurococcus</taxon>
    </lineage>
</organism>
<proteinExistence type="predicted"/>
<evidence type="ECO:0000313" key="2">
    <source>
        <dbReference type="EMBL" id="MDO9713652.1"/>
    </source>
</evidence>
<name>A0ABT9EBY1_9PROT</name>
<dbReference type="EMBL" id="JAUTWS010000108">
    <property type="protein sequence ID" value="MDO9713652.1"/>
    <property type="molecule type" value="Genomic_DNA"/>
</dbReference>
<protein>
    <submittedName>
        <fullName evidence="2">DUF6429 family protein</fullName>
    </submittedName>
</protein>
<reference evidence="2 3" key="1">
    <citation type="submission" date="2023-08" db="EMBL/GenBank/DDBJ databases">
        <title>The draft genome sequence of Paracraurococcus sp. LOR1-02.</title>
        <authorList>
            <person name="Kingkaew E."/>
            <person name="Tanasupawat S."/>
        </authorList>
    </citation>
    <scope>NUCLEOTIDE SEQUENCE [LARGE SCALE GENOMIC DNA]</scope>
    <source>
        <strain evidence="2 3">LOR1-02</strain>
    </source>
</reference>
<feature type="domain" description="DUF6429" evidence="1">
    <location>
        <begin position="7"/>
        <end position="75"/>
    </location>
</feature>
<dbReference type="RefSeq" id="WP_305108508.1">
    <property type="nucleotide sequence ID" value="NZ_JAUTWS010000108.1"/>
</dbReference>
<dbReference type="Pfam" id="PF20008">
    <property type="entry name" value="DUF6429"/>
    <property type="match status" value="1"/>
</dbReference>
<evidence type="ECO:0000313" key="3">
    <source>
        <dbReference type="Proteomes" id="UP001243009"/>
    </source>
</evidence>
<accession>A0ABT9EBY1</accession>
<keyword evidence="3" id="KW-1185">Reference proteome</keyword>
<sequence>MDQDIDPDRIDDAVLALLWLGLHDGWRTWKGFDWDAMDRLHRKGMISDPVGKARSVLFTEEGRHEAERLFRVLFSRR</sequence>
<dbReference type="InterPro" id="IPR045489">
    <property type="entry name" value="DUF6429"/>
</dbReference>
<dbReference type="Proteomes" id="UP001243009">
    <property type="component" value="Unassembled WGS sequence"/>
</dbReference>
<gene>
    <name evidence="2" type="ORF">Q7A36_35380</name>
</gene>